<evidence type="ECO:0000256" key="1">
    <source>
        <dbReference type="SAM" id="MobiDB-lite"/>
    </source>
</evidence>
<reference evidence="3" key="1">
    <citation type="submission" date="2025-08" db="UniProtKB">
        <authorList>
            <consortium name="RefSeq"/>
        </authorList>
    </citation>
    <scope>IDENTIFICATION</scope>
    <source>
        <tissue evidence="3">Total insect</tissue>
    </source>
</reference>
<dbReference type="AlphaFoldDB" id="A0A6P8ZXM1"/>
<dbReference type="OrthoDB" id="309640at2759"/>
<gene>
    <name evidence="3" type="primary">LOC117650328</name>
</gene>
<evidence type="ECO:0000313" key="2">
    <source>
        <dbReference type="Proteomes" id="UP000515158"/>
    </source>
</evidence>
<feature type="compositionally biased region" description="Acidic residues" evidence="1">
    <location>
        <begin position="137"/>
        <end position="150"/>
    </location>
</feature>
<dbReference type="RefSeq" id="XP_034249576.1">
    <property type="nucleotide sequence ID" value="XM_034393685.1"/>
</dbReference>
<evidence type="ECO:0000313" key="3">
    <source>
        <dbReference type="RefSeq" id="XP_034249576.1"/>
    </source>
</evidence>
<feature type="compositionally biased region" description="Basic and acidic residues" evidence="1">
    <location>
        <begin position="39"/>
        <end position="50"/>
    </location>
</feature>
<name>A0A6P8ZXM1_THRPL</name>
<organism evidence="3">
    <name type="scientific">Thrips palmi</name>
    <name type="common">Melon thrips</name>
    <dbReference type="NCBI Taxonomy" id="161013"/>
    <lineage>
        <taxon>Eukaryota</taxon>
        <taxon>Metazoa</taxon>
        <taxon>Ecdysozoa</taxon>
        <taxon>Arthropoda</taxon>
        <taxon>Hexapoda</taxon>
        <taxon>Insecta</taxon>
        <taxon>Pterygota</taxon>
        <taxon>Neoptera</taxon>
        <taxon>Paraneoptera</taxon>
        <taxon>Thysanoptera</taxon>
        <taxon>Terebrantia</taxon>
        <taxon>Thripoidea</taxon>
        <taxon>Thripidae</taxon>
        <taxon>Thrips</taxon>
    </lineage>
</organism>
<feature type="compositionally biased region" description="Polar residues" evidence="1">
    <location>
        <begin position="51"/>
        <end position="68"/>
    </location>
</feature>
<protein>
    <submittedName>
        <fullName evidence="3">Uncharacterized protein LOC117650328 isoform X1</fullName>
    </submittedName>
</protein>
<proteinExistence type="predicted"/>
<dbReference type="GeneID" id="117650328"/>
<feature type="region of interest" description="Disordered" evidence="1">
    <location>
        <begin position="36"/>
        <end position="155"/>
    </location>
</feature>
<dbReference type="KEGG" id="tpal:117650328"/>
<keyword evidence="2" id="KW-1185">Reference proteome</keyword>
<dbReference type="InParanoid" id="A0A6P8ZXM1"/>
<sequence length="298" mass="33608">MLCFCYCYCMCEDWPGTRFVFGVVFTYKMKDACGGASGDDEKVGGEESNKHNTVTNGNKSNDSEQNPISEEHSANETSPNSKESCTDSNAECETISSKEEKNAKTLQESRNCLPPLGRRSSRLQGKQPKLTEIITTSDEEENLESEEDLSDKEIKRKKKGRNTLLLRQSKDQSLTPAKSFDSKPRLKIPAKERKSKKDIAVSKLPNEFSSGSFVVIKSDFHSTTTPAIWKIDGKALLQKYVHFDQDGQIMYKNTSTYSGWTLSNKDQYYPAAVEVKSQKRNETIVKFKRELITVDDSD</sequence>
<dbReference type="Proteomes" id="UP000515158">
    <property type="component" value="Unplaced"/>
</dbReference>
<feature type="compositionally biased region" description="Polar residues" evidence="1">
    <location>
        <begin position="75"/>
        <end position="95"/>
    </location>
</feature>
<accession>A0A6P8ZXM1</accession>